<evidence type="ECO:0000256" key="3">
    <source>
        <dbReference type="ARBA" id="ARBA00022448"/>
    </source>
</evidence>
<dbReference type="InterPro" id="IPR005829">
    <property type="entry name" value="Sugar_transporter_CS"/>
</dbReference>
<dbReference type="FunFam" id="1.20.1250.20:FF:000134">
    <property type="entry name" value="MFS sugar transporter protein"/>
    <property type="match status" value="1"/>
</dbReference>
<dbReference type="GO" id="GO:0005351">
    <property type="term" value="F:carbohydrate:proton symporter activity"/>
    <property type="evidence" value="ECO:0007669"/>
    <property type="project" value="TreeGrafter"/>
</dbReference>
<dbReference type="Pfam" id="PF00083">
    <property type="entry name" value="Sugar_tr"/>
    <property type="match status" value="1"/>
</dbReference>
<sequence>MILPSFSDYMKFSTATLATCAAIMWIGGAAIAPFGGPILDRYGRKKGILGAVVITFVGVALQTSAQNGAMFMVGRIIVGMGVGLGSIACPTYASEIAPTKYRAFMLGFYYDLWYFGGMVAALITYGSAQIESTWSWRLPSVFQAIPSILCLVLLPFIPESPRWLVSQGKEEQALKVLAITLSNGDTSDSQVLTAYNQILASIAYQKENPASQSWLAVTKTPSNRKRTVLAISVAIIGNLSGSAIASYWLGSMLSRAGVTDTYSQLQINVALNVWCLACAGAGTFLADTIGRKPLAIGSLTFAFIFLYLVGALTKLYGSSTDTSAVYGTVACIFLFQGGYSFGWTTLLVMYPPEVLSFSLRANGMAIYTFVSYAACVFAIFIMPFALESIGWKFYMVNASWDVLGVAFVAICWVETSKRSLEEIDEMFEVEMRHSTENIIQAVDIEDDKTSCVQVHTMCPSNEIRGGEKTGVPETVAKPQD</sequence>
<comment type="subcellular location">
    <subcellularLocation>
        <location evidence="1">Membrane</location>
        <topology evidence="1">Multi-pass membrane protein</topology>
    </subcellularLocation>
</comment>
<evidence type="ECO:0000256" key="6">
    <source>
        <dbReference type="ARBA" id="ARBA00023136"/>
    </source>
</evidence>
<dbReference type="PROSITE" id="PS00216">
    <property type="entry name" value="SUGAR_TRANSPORT_1"/>
    <property type="match status" value="1"/>
</dbReference>
<feature type="transmembrane region" description="Helical" evidence="8">
    <location>
        <begin position="12"/>
        <end position="35"/>
    </location>
</feature>
<dbReference type="NCBIfam" id="TIGR00879">
    <property type="entry name" value="SP"/>
    <property type="match status" value="1"/>
</dbReference>
<dbReference type="SUPFAM" id="SSF103473">
    <property type="entry name" value="MFS general substrate transporter"/>
    <property type="match status" value="1"/>
</dbReference>
<comment type="similarity">
    <text evidence="2 7">Belongs to the major facilitator superfamily. Sugar transporter (TC 2.A.1.1) family.</text>
</comment>
<feature type="transmembrane region" description="Helical" evidence="8">
    <location>
        <begin position="324"/>
        <end position="350"/>
    </location>
</feature>
<feature type="transmembrane region" description="Helical" evidence="8">
    <location>
        <begin position="362"/>
        <end position="385"/>
    </location>
</feature>
<dbReference type="EMBL" id="HG793198">
    <property type="protein sequence ID" value="CRL30966.1"/>
    <property type="molecule type" value="Genomic_DNA"/>
</dbReference>
<evidence type="ECO:0000256" key="4">
    <source>
        <dbReference type="ARBA" id="ARBA00022692"/>
    </source>
</evidence>
<feature type="transmembrane region" description="Helical" evidence="8">
    <location>
        <begin position="47"/>
        <end position="65"/>
    </location>
</feature>
<dbReference type="PANTHER" id="PTHR48022:SF31">
    <property type="entry name" value="HEXOSE TRANSPORTER"/>
    <property type="match status" value="1"/>
</dbReference>
<evidence type="ECO:0000256" key="2">
    <source>
        <dbReference type="ARBA" id="ARBA00010992"/>
    </source>
</evidence>
<dbReference type="PANTHER" id="PTHR48022">
    <property type="entry name" value="PLASTIDIC GLUCOSE TRANSPORTER 4"/>
    <property type="match status" value="1"/>
</dbReference>
<feature type="transmembrane region" description="Helical" evidence="8">
    <location>
        <begin position="140"/>
        <end position="157"/>
    </location>
</feature>
<evidence type="ECO:0000256" key="8">
    <source>
        <dbReference type="SAM" id="Phobius"/>
    </source>
</evidence>
<dbReference type="PROSITE" id="PS00217">
    <property type="entry name" value="SUGAR_TRANSPORT_2"/>
    <property type="match status" value="1"/>
</dbReference>
<feature type="transmembrane region" description="Helical" evidence="8">
    <location>
        <begin position="106"/>
        <end position="128"/>
    </location>
</feature>
<dbReference type="Proteomes" id="UP000053732">
    <property type="component" value="Unassembled WGS sequence"/>
</dbReference>
<dbReference type="PROSITE" id="PS50850">
    <property type="entry name" value="MFS"/>
    <property type="match status" value="1"/>
</dbReference>
<organism evidence="10 11">
    <name type="scientific">Penicillium camemberti (strain FM 013)</name>
    <dbReference type="NCBI Taxonomy" id="1429867"/>
    <lineage>
        <taxon>Eukaryota</taxon>
        <taxon>Fungi</taxon>
        <taxon>Dikarya</taxon>
        <taxon>Ascomycota</taxon>
        <taxon>Pezizomycotina</taxon>
        <taxon>Eurotiomycetes</taxon>
        <taxon>Eurotiomycetidae</taxon>
        <taxon>Eurotiales</taxon>
        <taxon>Aspergillaceae</taxon>
        <taxon>Penicillium</taxon>
    </lineage>
</organism>
<feature type="transmembrane region" description="Helical" evidence="8">
    <location>
        <begin position="228"/>
        <end position="249"/>
    </location>
</feature>
<dbReference type="Gene3D" id="1.20.1250.20">
    <property type="entry name" value="MFS general substrate transporter like domains"/>
    <property type="match status" value="1"/>
</dbReference>
<keyword evidence="3 7" id="KW-0813">Transport</keyword>
<proteinExistence type="inferred from homology"/>
<keyword evidence="11" id="KW-1185">Reference proteome</keyword>
<evidence type="ECO:0000259" key="9">
    <source>
        <dbReference type="PROSITE" id="PS50850"/>
    </source>
</evidence>
<feature type="transmembrane region" description="Helical" evidence="8">
    <location>
        <begin position="269"/>
        <end position="286"/>
    </location>
</feature>
<keyword evidence="4 8" id="KW-0812">Transmembrane</keyword>
<evidence type="ECO:0000313" key="11">
    <source>
        <dbReference type="Proteomes" id="UP000053732"/>
    </source>
</evidence>
<dbReference type="InterPro" id="IPR036259">
    <property type="entry name" value="MFS_trans_sf"/>
</dbReference>
<gene>
    <name evidence="10" type="ORF">PCAMFM013_S065g000016</name>
</gene>
<accession>A0A0G4PXS1</accession>
<evidence type="ECO:0000256" key="5">
    <source>
        <dbReference type="ARBA" id="ARBA00022989"/>
    </source>
</evidence>
<feature type="transmembrane region" description="Helical" evidence="8">
    <location>
        <begin position="71"/>
        <end position="94"/>
    </location>
</feature>
<feature type="domain" description="Major facilitator superfamily (MFS) profile" evidence="9">
    <location>
        <begin position="1"/>
        <end position="416"/>
    </location>
</feature>
<keyword evidence="6 8" id="KW-0472">Membrane</keyword>
<evidence type="ECO:0000313" key="10">
    <source>
        <dbReference type="EMBL" id="CRL30966.1"/>
    </source>
</evidence>
<dbReference type="AlphaFoldDB" id="A0A0G4PXS1"/>
<dbReference type="InterPro" id="IPR050360">
    <property type="entry name" value="MFS_Sugar_Transporters"/>
</dbReference>
<dbReference type="InterPro" id="IPR003663">
    <property type="entry name" value="Sugar/inositol_transpt"/>
</dbReference>
<dbReference type="InterPro" id="IPR005828">
    <property type="entry name" value="MFS_sugar_transport-like"/>
</dbReference>
<dbReference type="GO" id="GO:0016020">
    <property type="term" value="C:membrane"/>
    <property type="evidence" value="ECO:0007669"/>
    <property type="project" value="UniProtKB-SubCell"/>
</dbReference>
<evidence type="ECO:0000256" key="7">
    <source>
        <dbReference type="RuleBase" id="RU003346"/>
    </source>
</evidence>
<reference evidence="10 11" key="1">
    <citation type="journal article" date="2014" name="Nat. Commun.">
        <title>Multiple recent horizontal transfers of a large genomic region in cheese making fungi.</title>
        <authorList>
            <person name="Cheeseman K."/>
            <person name="Ropars J."/>
            <person name="Renault P."/>
            <person name="Dupont J."/>
            <person name="Gouzy J."/>
            <person name="Branca A."/>
            <person name="Abraham A.L."/>
            <person name="Ceppi M."/>
            <person name="Conseiller E."/>
            <person name="Debuchy R."/>
            <person name="Malagnac F."/>
            <person name="Goarin A."/>
            <person name="Silar P."/>
            <person name="Lacoste S."/>
            <person name="Sallet E."/>
            <person name="Bensimon A."/>
            <person name="Giraud T."/>
            <person name="Brygoo Y."/>
        </authorList>
    </citation>
    <scope>NUCLEOTIDE SEQUENCE [LARGE SCALE GENOMIC DNA]</scope>
    <source>
        <strain evidence="11">FM 013</strain>
    </source>
</reference>
<feature type="transmembrane region" description="Helical" evidence="8">
    <location>
        <begin position="293"/>
        <end position="312"/>
    </location>
</feature>
<protein>
    <submittedName>
        <fullName evidence="10">Major facilitator superfamily, general substrate transporter</fullName>
    </submittedName>
</protein>
<name>A0A0G4PXS1_PENC3</name>
<evidence type="ECO:0000256" key="1">
    <source>
        <dbReference type="ARBA" id="ARBA00004141"/>
    </source>
</evidence>
<keyword evidence="5 8" id="KW-1133">Transmembrane helix</keyword>
<dbReference type="InterPro" id="IPR020846">
    <property type="entry name" value="MFS_dom"/>
</dbReference>